<keyword evidence="11" id="KW-1185">Reference proteome</keyword>
<proteinExistence type="inferred from homology"/>
<evidence type="ECO:0000256" key="8">
    <source>
        <dbReference type="RuleBase" id="RU003942"/>
    </source>
</evidence>
<dbReference type="PANTHER" id="PTHR30561">
    <property type="entry name" value="SMR FAMILY PROTON-DEPENDENT DRUG EFFLUX TRANSPORTER SUGE"/>
    <property type="match status" value="1"/>
</dbReference>
<keyword evidence="4 8" id="KW-0812">Transmembrane</keyword>
<evidence type="ECO:0000256" key="5">
    <source>
        <dbReference type="ARBA" id="ARBA00022989"/>
    </source>
</evidence>
<name>A0A1G8EST5_9FLAO</name>
<evidence type="ECO:0000256" key="7">
    <source>
        <dbReference type="ARBA" id="ARBA00038032"/>
    </source>
</evidence>
<sequence>MSKKLKNLLFLLVAILLETIATSTLKASHNFTKLLPSIVTIVGYAGAFYFLSLTLRTIPIGIAYALWSGIGIVLVTIAAYFIYKQKLDVPALIGIAFIIIGVIIIQLFSKSQAH</sequence>
<evidence type="ECO:0000256" key="1">
    <source>
        <dbReference type="ARBA" id="ARBA00004651"/>
    </source>
</evidence>
<dbReference type="EMBL" id="FNDQ01000012">
    <property type="protein sequence ID" value="SDH72904.1"/>
    <property type="molecule type" value="Genomic_DNA"/>
</dbReference>
<comment type="subcellular location">
    <subcellularLocation>
        <location evidence="1 8">Cell membrane</location>
        <topology evidence="1 8">Multi-pass membrane protein</topology>
    </subcellularLocation>
</comment>
<comment type="similarity">
    <text evidence="7 8">Belongs to the drug/metabolite transporter (DMT) superfamily. Small multidrug resistance (SMR) (TC 2.A.7.1) family.</text>
</comment>
<dbReference type="InterPro" id="IPR037185">
    <property type="entry name" value="EmrE-like"/>
</dbReference>
<dbReference type="SUPFAM" id="SSF103481">
    <property type="entry name" value="Multidrug resistance efflux transporter EmrE"/>
    <property type="match status" value="1"/>
</dbReference>
<organism evidence="10 11">
    <name type="scientific">Myroides phaeus</name>
    <dbReference type="NCBI Taxonomy" id="702745"/>
    <lineage>
        <taxon>Bacteria</taxon>
        <taxon>Pseudomonadati</taxon>
        <taxon>Bacteroidota</taxon>
        <taxon>Flavobacteriia</taxon>
        <taxon>Flavobacteriales</taxon>
        <taxon>Flavobacteriaceae</taxon>
        <taxon>Myroides</taxon>
    </lineage>
</organism>
<feature type="transmembrane region" description="Helical" evidence="9">
    <location>
        <begin position="63"/>
        <end position="83"/>
    </location>
</feature>
<dbReference type="Proteomes" id="UP000243588">
    <property type="component" value="Unassembled WGS sequence"/>
</dbReference>
<dbReference type="PANTHER" id="PTHR30561:SF1">
    <property type="entry name" value="MULTIDRUG TRANSPORTER EMRE"/>
    <property type="match status" value="1"/>
</dbReference>
<keyword evidence="6 9" id="KW-0472">Membrane</keyword>
<reference evidence="11" key="1">
    <citation type="submission" date="2016-10" db="EMBL/GenBank/DDBJ databases">
        <authorList>
            <person name="Varghese N."/>
            <person name="Submissions S."/>
        </authorList>
    </citation>
    <scope>NUCLEOTIDE SEQUENCE [LARGE SCALE GENOMIC DNA]</scope>
    <source>
        <strain evidence="11">DSM 23313</strain>
    </source>
</reference>
<gene>
    <name evidence="10" type="ORF">SAMN05421818_11256</name>
</gene>
<dbReference type="InterPro" id="IPR000390">
    <property type="entry name" value="Small_drug/metabolite_transptr"/>
</dbReference>
<dbReference type="GO" id="GO:1990961">
    <property type="term" value="P:xenobiotic detoxification by transmembrane export across the plasma membrane"/>
    <property type="evidence" value="ECO:0007669"/>
    <property type="project" value="UniProtKB-ARBA"/>
</dbReference>
<evidence type="ECO:0000313" key="11">
    <source>
        <dbReference type="Proteomes" id="UP000243588"/>
    </source>
</evidence>
<accession>A0A1G8EST5</accession>
<keyword evidence="5 9" id="KW-1133">Transmembrane helix</keyword>
<dbReference type="InterPro" id="IPR045324">
    <property type="entry name" value="Small_multidrug_res"/>
</dbReference>
<evidence type="ECO:0000256" key="4">
    <source>
        <dbReference type="ARBA" id="ARBA00022692"/>
    </source>
</evidence>
<dbReference type="AlphaFoldDB" id="A0A1G8EST5"/>
<protein>
    <submittedName>
        <fullName evidence="10">Small multidrug resistance pump</fullName>
    </submittedName>
</protein>
<feature type="transmembrane region" description="Helical" evidence="9">
    <location>
        <begin position="31"/>
        <end position="51"/>
    </location>
</feature>
<dbReference type="GO" id="GO:0005886">
    <property type="term" value="C:plasma membrane"/>
    <property type="evidence" value="ECO:0007669"/>
    <property type="project" value="UniProtKB-SubCell"/>
</dbReference>
<dbReference type="STRING" id="702745.SAMN05421818_11256"/>
<feature type="transmembrane region" description="Helical" evidence="9">
    <location>
        <begin position="89"/>
        <end position="108"/>
    </location>
</feature>
<evidence type="ECO:0000256" key="2">
    <source>
        <dbReference type="ARBA" id="ARBA00022448"/>
    </source>
</evidence>
<evidence type="ECO:0000256" key="3">
    <source>
        <dbReference type="ARBA" id="ARBA00022475"/>
    </source>
</evidence>
<dbReference type="GO" id="GO:0022857">
    <property type="term" value="F:transmembrane transporter activity"/>
    <property type="evidence" value="ECO:0007669"/>
    <property type="project" value="InterPro"/>
</dbReference>
<keyword evidence="2" id="KW-0813">Transport</keyword>
<evidence type="ECO:0000256" key="9">
    <source>
        <dbReference type="SAM" id="Phobius"/>
    </source>
</evidence>
<dbReference type="Gene3D" id="1.10.3730.20">
    <property type="match status" value="1"/>
</dbReference>
<evidence type="ECO:0000256" key="6">
    <source>
        <dbReference type="ARBA" id="ARBA00023136"/>
    </source>
</evidence>
<evidence type="ECO:0000313" key="10">
    <source>
        <dbReference type="EMBL" id="SDH72904.1"/>
    </source>
</evidence>
<dbReference type="Pfam" id="PF00893">
    <property type="entry name" value="Multi_Drug_Res"/>
    <property type="match status" value="1"/>
</dbReference>
<keyword evidence="3" id="KW-1003">Cell membrane</keyword>
<dbReference type="FunFam" id="1.10.3730.20:FF:000001">
    <property type="entry name" value="Quaternary ammonium compound resistance transporter SugE"/>
    <property type="match status" value="1"/>
</dbReference>